<dbReference type="SUPFAM" id="SSF54928">
    <property type="entry name" value="RNA-binding domain, RBD"/>
    <property type="match status" value="1"/>
</dbReference>
<evidence type="ECO:0000313" key="4">
    <source>
        <dbReference type="Proteomes" id="UP001152797"/>
    </source>
</evidence>
<proteinExistence type="predicted"/>
<evidence type="ECO:0000313" key="3">
    <source>
        <dbReference type="EMBL" id="CAL4780475.1"/>
    </source>
</evidence>
<dbReference type="InterPro" id="IPR035979">
    <property type="entry name" value="RBD_domain_sf"/>
</dbReference>
<feature type="domain" description="Mei2-like C-terminal RNA recognition motif" evidence="1">
    <location>
        <begin position="152"/>
        <end position="242"/>
    </location>
</feature>
<dbReference type="AlphaFoldDB" id="A0A9P1CLM2"/>
<protein>
    <submittedName>
        <fullName evidence="3">Protein MEI2-like 1 (AML1) (MEI2-like protein 1)</fullName>
    </submittedName>
</protein>
<dbReference type="EMBL" id="CAMXCT020001798">
    <property type="protein sequence ID" value="CAL1146538.1"/>
    <property type="molecule type" value="Genomic_DNA"/>
</dbReference>
<name>A0A9P1CLM2_9DINO</name>
<evidence type="ECO:0000259" key="1">
    <source>
        <dbReference type="Pfam" id="PF04059"/>
    </source>
</evidence>
<dbReference type="OrthoDB" id="417481at2759"/>
<dbReference type="GO" id="GO:0003676">
    <property type="term" value="F:nucleic acid binding"/>
    <property type="evidence" value="ECO:0007669"/>
    <property type="project" value="InterPro"/>
</dbReference>
<reference evidence="3 4" key="2">
    <citation type="submission" date="2024-05" db="EMBL/GenBank/DDBJ databases">
        <authorList>
            <person name="Chen Y."/>
            <person name="Shah S."/>
            <person name="Dougan E. K."/>
            <person name="Thang M."/>
            <person name="Chan C."/>
        </authorList>
    </citation>
    <scope>NUCLEOTIDE SEQUENCE [LARGE SCALE GENOMIC DNA]</scope>
</reference>
<keyword evidence="4" id="KW-1185">Reference proteome</keyword>
<gene>
    <name evidence="2" type="ORF">C1SCF055_LOCUS19937</name>
</gene>
<evidence type="ECO:0000313" key="2">
    <source>
        <dbReference type="EMBL" id="CAI3993163.1"/>
    </source>
</evidence>
<dbReference type="InterPro" id="IPR007201">
    <property type="entry name" value="Mei2-like_Rrm_C"/>
</dbReference>
<dbReference type="Proteomes" id="UP001152797">
    <property type="component" value="Unassembled WGS sequence"/>
</dbReference>
<organism evidence="2">
    <name type="scientific">Cladocopium goreaui</name>
    <dbReference type="NCBI Taxonomy" id="2562237"/>
    <lineage>
        <taxon>Eukaryota</taxon>
        <taxon>Sar</taxon>
        <taxon>Alveolata</taxon>
        <taxon>Dinophyceae</taxon>
        <taxon>Suessiales</taxon>
        <taxon>Symbiodiniaceae</taxon>
        <taxon>Cladocopium</taxon>
    </lineage>
</organism>
<dbReference type="Pfam" id="PF04059">
    <property type="entry name" value="RRM_2"/>
    <property type="match status" value="1"/>
</dbReference>
<dbReference type="EMBL" id="CAMXCT010001798">
    <property type="protein sequence ID" value="CAI3993163.1"/>
    <property type="molecule type" value="Genomic_DNA"/>
</dbReference>
<dbReference type="EMBL" id="CAMXCT030001798">
    <property type="protein sequence ID" value="CAL4780475.1"/>
    <property type="molecule type" value="Genomic_DNA"/>
</dbReference>
<reference evidence="2" key="1">
    <citation type="submission" date="2022-10" db="EMBL/GenBank/DDBJ databases">
        <authorList>
            <person name="Chen Y."/>
            <person name="Dougan E. K."/>
            <person name="Chan C."/>
            <person name="Rhodes N."/>
            <person name="Thang M."/>
        </authorList>
    </citation>
    <scope>NUCLEOTIDE SEQUENCE</scope>
</reference>
<comment type="caution">
    <text evidence="2">The sequence shown here is derived from an EMBL/GenBank/DDBJ whole genome shotgun (WGS) entry which is preliminary data.</text>
</comment>
<sequence length="268" mass="30176">MLKYLPLPPGIAAMHMELLKKKVEDIIKHMLPGYSHTYPKPYVIHHQMKPTVSNIQDCLRRQGAGKHEVNAVWNLCYFYRWAFCLWKPDAGEMSIVLLEEPLPPVDDQVVEQLDISLANQVVKKLQASTQSAENPGPVDDQLAQDFADGNVTTLMIRNLPTSLQQPSVLDELKRCGFDGRYDFFYMPGIFGTETSCGYAFINLIDIETMKEFVAAWHNSRRFGAELKLTAAAVQGRDANAQNFGPRIKRIRNPALKPVIFEPSAGQTA</sequence>
<accession>A0A9P1CLM2</accession>